<reference evidence="9 10" key="1">
    <citation type="submission" date="2016-07" db="EMBL/GenBank/DDBJ databases">
        <title>Characterization of isolates of Eisenbergiella tayi derived from blood cultures, using whole genome sequencing.</title>
        <authorList>
            <person name="Burdz T."/>
            <person name="Wiebe D."/>
            <person name="Huynh C."/>
            <person name="Bernard K."/>
        </authorList>
    </citation>
    <scope>NUCLEOTIDE SEQUENCE [LARGE SCALE GENOMIC DNA]</scope>
    <source>
        <strain evidence="9 10">NML 120489</strain>
    </source>
</reference>
<dbReference type="EMBL" id="MCGI01000003">
    <property type="protein sequence ID" value="ODM10862.1"/>
    <property type="molecule type" value="Genomic_DNA"/>
</dbReference>
<keyword evidence="3" id="KW-0238">DNA-binding</keyword>
<dbReference type="SUPFAM" id="SSF46689">
    <property type="entry name" value="Homeodomain-like"/>
    <property type="match status" value="2"/>
</dbReference>
<dbReference type="PROSITE" id="PS01124">
    <property type="entry name" value="HTH_ARAC_FAMILY_2"/>
    <property type="match status" value="1"/>
</dbReference>
<evidence type="ECO:0000256" key="4">
    <source>
        <dbReference type="ARBA" id="ARBA00023163"/>
    </source>
</evidence>
<dbReference type="Proteomes" id="UP000095003">
    <property type="component" value="Unassembled WGS sequence"/>
</dbReference>
<comment type="caution">
    <text evidence="9">The sequence shown here is derived from an EMBL/GenBank/DDBJ whole genome shotgun (WGS) entry which is preliminary data.</text>
</comment>
<evidence type="ECO:0000259" key="7">
    <source>
        <dbReference type="PROSITE" id="PS01124"/>
    </source>
</evidence>
<accession>A0A1E3AQ71</accession>
<dbReference type="SMART" id="SM00448">
    <property type="entry name" value="REC"/>
    <property type="match status" value="1"/>
</dbReference>
<evidence type="ECO:0000256" key="6">
    <source>
        <dbReference type="PROSITE-ProRule" id="PRU00169"/>
    </source>
</evidence>
<dbReference type="SUPFAM" id="SSF52172">
    <property type="entry name" value="CheY-like"/>
    <property type="match status" value="1"/>
</dbReference>
<comment type="function">
    <text evidence="5">May play the central regulatory role in sporulation. It may be an element of the effector pathway responsible for the activation of sporulation genes in response to nutritional stress. Spo0A may act in concert with spo0H (a sigma factor) to control the expression of some genes that are critical to the sporulation process.</text>
</comment>
<dbReference type="AlphaFoldDB" id="A0A1E3AQ71"/>
<dbReference type="GO" id="GO:0000160">
    <property type="term" value="P:phosphorelay signal transduction system"/>
    <property type="evidence" value="ECO:0007669"/>
    <property type="project" value="InterPro"/>
</dbReference>
<dbReference type="PROSITE" id="PS00041">
    <property type="entry name" value="HTH_ARAC_FAMILY_1"/>
    <property type="match status" value="1"/>
</dbReference>
<organism evidence="9 10">
    <name type="scientific">Eisenbergiella tayi</name>
    <dbReference type="NCBI Taxonomy" id="1432052"/>
    <lineage>
        <taxon>Bacteria</taxon>
        <taxon>Bacillati</taxon>
        <taxon>Bacillota</taxon>
        <taxon>Clostridia</taxon>
        <taxon>Lachnospirales</taxon>
        <taxon>Lachnospiraceae</taxon>
        <taxon>Eisenbergiella</taxon>
    </lineage>
</organism>
<dbReference type="PANTHER" id="PTHR43280">
    <property type="entry name" value="ARAC-FAMILY TRANSCRIPTIONAL REGULATOR"/>
    <property type="match status" value="1"/>
</dbReference>
<dbReference type="Gene3D" id="3.40.50.2300">
    <property type="match status" value="1"/>
</dbReference>
<dbReference type="GO" id="GO:0003700">
    <property type="term" value="F:DNA-binding transcription factor activity"/>
    <property type="evidence" value="ECO:0007669"/>
    <property type="project" value="InterPro"/>
</dbReference>
<name>A0A1E3AQ71_9FIRM</name>
<gene>
    <name evidence="9" type="ORF">BEH84_03291</name>
</gene>
<evidence type="ECO:0000256" key="1">
    <source>
        <dbReference type="ARBA" id="ARBA00018672"/>
    </source>
</evidence>
<feature type="domain" description="HTH araC/xylS-type" evidence="7">
    <location>
        <begin position="149"/>
        <end position="246"/>
    </location>
</feature>
<dbReference type="Pfam" id="PF12833">
    <property type="entry name" value="HTH_18"/>
    <property type="match status" value="1"/>
</dbReference>
<sequence>MYSIVLIDDERWMLEQMWRILEWGSLDCKITGEFTDAQKALAEIARLAPDIILCDISMPSMSGLDFLDELRKRKIDTEVIFISGYNRFEYAQKAVNLGAFGYLLKPVDKKGFEDMIKRCLIRCGSKDSGLKQKASEVKKDSEENRGIVKKVKEYLSEHYAEDVNLESVADRVGLHPSYLSSLFKKEESTTFLNYLTNIRIEEAKRLLREGKKVHYISRSVGYRSEQYFSSVFKKRTGQSPAEYREKYLEISISNR</sequence>
<dbReference type="CDD" id="cd17536">
    <property type="entry name" value="REC_YesN-like"/>
    <property type="match status" value="1"/>
</dbReference>
<dbReference type="PRINTS" id="PR00032">
    <property type="entry name" value="HTHARAC"/>
</dbReference>
<evidence type="ECO:0000313" key="9">
    <source>
        <dbReference type="EMBL" id="ODM10862.1"/>
    </source>
</evidence>
<dbReference type="Gene3D" id="1.10.10.60">
    <property type="entry name" value="Homeodomain-like"/>
    <property type="match status" value="2"/>
</dbReference>
<evidence type="ECO:0000256" key="5">
    <source>
        <dbReference type="ARBA" id="ARBA00024867"/>
    </source>
</evidence>
<dbReference type="PROSITE" id="PS50110">
    <property type="entry name" value="RESPONSE_REGULATORY"/>
    <property type="match status" value="1"/>
</dbReference>
<dbReference type="Pfam" id="PF00072">
    <property type="entry name" value="Response_reg"/>
    <property type="match status" value="1"/>
</dbReference>
<evidence type="ECO:0000313" key="10">
    <source>
        <dbReference type="Proteomes" id="UP000095003"/>
    </source>
</evidence>
<dbReference type="InterPro" id="IPR020449">
    <property type="entry name" value="Tscrpt_reg_AraC-type_HTH"/>
</dbReference>
<dbReference type="InterPro" id="IPR011006">
    <property type="entry name" value="CheY-like_superfamily"/>
</dbReference>
<dbReference type="PANTHER" id="PTHR43280:SF25">
    <property type="entry name" value="ARABINOSE OPERON REGULATORY PROTEIN"/>
    <property type="match status" value="1"/>
</dbReference>
<dbReference type="SMART" id="SM00342">
    <property type="entry name" value="HTH_ARAC"/>
    <property type="match status" value="1"/>
</dbReference>
<evidence type="ECO:0000256" key="2">
    <source>
        <dbReference type="ARBA" id="ARBA00023015"/>
    </source>
</evidence>
<protein>
    <recommendedName>
        <fullName evidence="1">Stage 0 sporulation protein A homolog</fullName>
    </recommendedName>
</protein>
<dbReference type="InterPro" id="IPR001789">
    <property type="entry name" value="Sig_transdc_resp-reg_receiver"/>
</dbReference>
<keyword evidence="4" id="KW-0804">Transcription</keyword>
<dbReference type="InterPro" id="IPR009057">
    <property type="entry name" value="Homeodomain-like_sf"/>
</dbReference>
<dbReference type="InterPro" id="IPR018062">
    <property type="entry name" value="HTH_AraC-typ_CS"/>
</dbReference>
<feature type="domain" description="Response regulatory" evidence="8">
    <location>
        <begin position="3"/>
        <end position="120"/>
    </location>
</feature>
<evidence type="ECO:0000256" key="3">
    <source>
        <dbReference type="ARBA" id="ARBA00023125"/>
    </source>
</evidence>
<feature type="modified residue" description="4-aspartylphosphate" evidence="6">
    <location>
        <position position="55"/>
    </location>
</feature>
<dbReference type="RefSeq" id="WP_009251659.1">
    <property type="nucleotide sequence ID" value="NZ_CABMHK010000032.1"/>
</dbReference>
<dbReference type="InterPro" id="IPR018060">
    <property type="entry name" value="HTH_AraC"/>
</dbReference>
<keyword evidence="2" id="KW-0805">Transcription regulation</keyword>
<proteinExistence type="predicted"/>
<evidence type="ECO:0000259" key="8">
    <source>
        <dbReference type="PROSITE" id="PS50110"/>
    </source>
</evidence>
<keyword evidence="6" id="KW-0597">Phosphoprotein</keyword>
<dbReference type="GO" id="GO:0043565">
    <property type="term" value="F:sequence-specific DNA binding"/>
    <property type="evidence" value="ECO:0007669"/>
    <property type="project" value="InterPro"/>
</dbReference>